<dbReference type="Gene3D" id="3.30.470.20">
    <property type="entry name" value="ATP-grasp fold, B domain"/>
    <property type="match status" value="1"/>
</dbReference>
<comment type="caution">
    <text evidence="7">The sequence shown here is derived from an EMBL/GenBank/DDBJ whole genome shotgun (WGS) entry which is preliminary data.</text>
</comment>
<dbReference type="GO" id="GO:0005524">
    <property type="term" value="F:ATP binding"/>
    <property type="evidence" value="ECO:0007669"/>
    <property type="project" value="UniProtKB-KW"/>
</dbReference>
<dbReference type="SMART" id="SM00881">
    <property type="entry name" value="CoA_binding"/>
    <property type="match status" value="1"/>
</dbReference>
<evidence type="ECO:0000256" key="4">
    <source>
        <dbReference type="ARBA" id="ARBA00022840"/>
    </source>
</evidence>
<evidence type="ECO:0000259" key="6">
    <source>
        <dbReference type="SMART" id="SM00881"/>
    </source>
</evidence>
<dbReference type="AlphaFoldDB" id="A0A418YN23"/>
<keyword evidence="3" id="KW-0547">Nucleotide-binding</keyword>
<accession>A0A418YN23</accession>
<dbReference type="Gene3D" id="3.30.1490.20">
    <property type="entry name" value="ATP-grasp fold, A domain"/>
    <property type="match status" value="1"/>
</dbReference>
<name>A0A418YN23_9SPHN</name>
<gene>
    <name evidence="7" type="ORF">D0Z70_19290</name>
</gene>
<dbReference type="SUPFAM" id="SSF52210">
    <property type="entry name" value="Succinyl-CoA synthetase domains"/>
    <property type="match status" value="2"/>
</dbReference>
<dbReference type="InterPro" id="IPR036291">
    <property type="entry name" value="NAD(P)-bd_dom_sf"/>
</dbReference>
<dbReference type="InterPro" id="IPR032875">
    <property type="entry name" value="Succ_CoA_lig_flav_dom"/>
</dbReference>
<dbReference type="Proteomes" id="UP000283469">
    <property type="component" value="Unassembled WGS sequence"/>
</dbReference>
<dbReference type="PANTHER" id="PTHR43334">
    <property type="entry name" value="ACETATE--COA LIGASE [ADP-FORMING]"/>
    <property type="match status" value="1"/>
</dbReference>
<dbReference type="Pfam" id="PF13549">
    <property type="entry name" value="ATP-grasp_5"/>
    <property type="match status" value="1"/>
</dbReference>
<evidence type="ECO:0000256" key="5">
    <source>
        <dbReference type="ARBA" id="ARBA00060888"/>
    </source>
</evidence>
<proteinExistence type="inferred from homology"/>
<dbReference type="SUPFAM" id="SSF51735">
    <property type="entry name" value="NAD(P)-binding Rossmann-fold domains"/>
    <property type="match status" value="1"/>
</dbReference>
<dbReference type="InterPro" id="IPR003781">
    <property type="entry name" value="CoA-bd"/>
</dbReference>
<evidence type="ECO:0000256" key="1">
    <source>
        <dbReference type="ARBA" id="ARBA00022532"/>
    </source>
</evidence>
<keyword evidence="8" id="KW-1185">Reference proteome</keyword>
<dbReference type="Pfam" id="PF13607">
    <property type="entry name" value="Succ_CoA_lig"/>
    <property type="match status" value="1"/>
</dbReference>
<dbReference type="InterPro" id="IPR051538">
    <property type="entry name" value="Acyl-CoA_Synth/Transferase"/>
</dbReference>
<dbReference type="OrthoDB" id="9807426at2"/>
<dbReference type="GO" id="GO:0016874">
    <property type="term" value="F:ligase activity"/>
    <property type="evidence" value="ECO:0007669"/>
    <property type="project" value="UniProtKB-KW"/>
</dbReference>
<keyword evidence="4" id="KW-0067">ATP-binding</keyword>
<evidence type="ECO:0000313" key="7">
    <source>
        <dbReference type="EMBL" id="RJG52591.1"/>
    </source>
</evidence>
<dbReference type="SUPFAM" id="SSF56059">
    <property type="entry name" value="Glutathione synthetase ATP-binding domain-like"/>
    <property type="match status" value="1"/>
</dbReference>
<organism evidence="7 8">
    <name type="scientific">Sphingobium terrigena</name>
    <dbReference type="NCBI Taxonomy" id="2304063"/>
    <lineage>
        <taxon>Bacteria</taxon>
        <taxon>Pseudomonadati</taxon>
        <taxon>Pseudomonadota</taxon>
        <taxon>Alphaproteobacteria</taxon>
        <taxon>Sphingomonadales</taxon>
        <taxon>Sphingomonadaceae</taxon>
        <taxon>Sphingobium</taxon>
    </lineage>
</organism>
<dbReference type="PANTHER" id="PTHR43334:SF1">
    <property type="entry name" value="3-HYDROXYPROPIONATE--COA LIGASE [ADP-FORMING]"/>
    <property type="match status" value="1"/>
</dbReference>
<dbReference type="GO" id="GO:0006099">
    <property type="term" value="P:tricarboxylic acid cycle"/>
    <property type="evidence" value="ECO:0007669"/>
    <property type="project" value="UniProtKB-KW"/>
</dbReference>
<keyword evidence="1" id="KW-0816">Tricarboxylic acid cycle</keyword>
<dbReference type="Gene3D" id="3.40.50.720">
    <property type="entry name" value="NAD(P)-binding Rossmann-like Domain"/>
    <property type="match status" value="1"/>
</dbReference>
<feature type="domain" description="CoA-binding" evidence="6">
    <location>
        <begin position="12"/>
        <end position="106"/>
    </location>
</feature>
<dbReference type="Gene3D" id="3.40.50.261">
    <property type="entry name" value="Succinyl-CoA synthetase domains"/>
    <property type="match status" value="2"/>
</dbReference>
<sequence>MDRPVSGNLHTFFRPRSIVLVGATDKSAWSQLIHGNFGAMGYEGQVWLVNKRGTPAHGRAAVTSCRDLPAVPDIAYIFVPTDAVREALEDVTEAGIRHALILSSGYAETGADGTEKQAGLIAYARDKGVTVLGPNSLGFINYADHIPVSPFPVGKDYLKGHLAIVSQSGATTNVIANFAQQQGIGLSYAIATGNEADLDTARVIDYLAGDEATRVIAVFAETIKDPAAFRVAARKAAAAGKPLIVLKVGRTELASQLAQAHTGSVTGDDRIFDAVCAQDNIIRVTSIEELVVTAGVLVHTGPIEGGVAIISISGGACEIIADTAETAGLALPPFADETRAALQAVIADYGAIFNPLDVTGAAVRDPALFQRILTILAADPAIGLTACVYDMPRDGGDFVDRTALTCIGAGLAASKTPGIMINQAIRPVGAFSQKLMAELGIAAVTGGLDLAVRAFAAAQRWSERRIRQGERDAGILRQPHISAARPASEYETLAYLQAKGAPVILVRRAPTADEAVEAWRAIGGPVVLKIASSAIQHKSDIGGVRLNLDGEIAIRDAFAAIMAAARAAYPDAAIDGCLVAPMRPGGIELFVGTAQSAWGPVIAAGLGGVWIELLADTSLRLLPIDQAEARAMLDELRARRILDGYRGAPAADLAAVADAICKIGDAALALGPDLVTLEVNPLLARSDGVEALDALAVWSDG</sequence>
<protein>
    <submittedName>
        <fullName evidence="7">CoA-binding protein</fullName>
    </submittedName>
</protein>
<reference evidence="7 8" key="1">
    <citation type="submission" date="2018-08" db="EMBL/GenBank/DDBJ databases">
        <title>Sphingobium sp. EO9.</title>
        <authorList>
            <person name="Park Y."/>
            <person name="Kim K.H."/>
            <person name="Jeon C.O."/>
        </authorList>
    </citation>
    <scope>NUCLEOTIDE SEQUENCE [LARGE SCALE GENOMIC DNA]</scope>
    <source>
        <strain evidence="7 8">EO9</strain>
    </source>
</reference>
<comment type="similarity">
    <text evidence="5">In the N-terminal section; belongs to the acetate CoA ligase alpha subunit family.</text>
</comment>
<keyword evidence="2" id="KW-0436">Ligase</keyword>
<dbReference type="EMBL" id="QVRA01000024">
    <property type="protein sequence ID" value="RJG52591.1"/>
    <property type="molecule type" value="Genomic_DNA"/>
</dbReference>
<dbReference type="InterPro" id="IPR016102">
    <property type="entry name" value="Succinyl-CoA_synth-like"/>
</dbReference>
<dbReference type="Pfam" id="PF13380">
    <property type="entry name" value="CoA_binding_2"/>
    <property type="match status" value="1"/>
</dbReference>
<evidence type="ECO:0000256" key="3">
    <source>
        <dbReference type="ARBA" id="ARBA00022741"/>
    </source>
</evidence>
<evidence type="ECO:0000256" key="2">
    <source>
        <dbReference type="ARBA" id="ARBA00022598"/>
    </source>
</evidence>
<dbReference type="FunFam" id="3.30.1490.20:FF:000020">
    <property type="entry name" value="Protein lysine acetyltransferase"/>
    <property type="match status" value="1"/>
</dbReference>
<evidence type="ECO:0000313" key="8">
    <source>
        <dbReference type="Proteomes" id="UP000283469"/>
    </source>
</evidence>
<dbReference type="InterPro" id="IPR013815">
    <property type="entry name" value="ATP_grasp_subdomain_1"/>
</dbReference>